<accession>A0A6J6BFB3</accession>
<dbReference type="InterPro" id="IPR019933">
    <property type="entry name" value="DivIVA_domain"/>
</dbReference>
<organism evidence="1">
    <name type="scientific">freshwater metagenome</name>
    <dbReference type="NCBI Taxonomy" id="449393"/>
    <lineage>
        <taxon>unclassified sequences</taxon>
        <taxon>metagenomes</taxon>
        <taxon>ecological metagenomes</taxon>
    </lineage>
</organism>
<dbReference type="EMBL" id="CAEZSH010000052">
    <property type="protein sequence ID" value="CAB4537414.1"/>
    <property type="molecule type" value="Genomic_DNA"/>
</dbReference>
<evidence type="ECO:0000313" key="1">
    <source>
        <dbReference type="EMBL" id="CAB4537414.1"/>
    </source>
</evidence>
<name>A0A6J6BFB3_9ZZZZ</name>
<protein>
    <submittedName>
        <fullName evidence="1">Unannotated protein</fullName>
    </submittedName>
</protein>
<gene>
    <name evidence="1" type="ORF">UFOPK1410_00538</name>
</gene>
<reference evidence="1" key="1">
    <citation type="submission" date="2020-05" db="EMBL/GenBank/DDBJ databases">
        <authorList>
            <person name="Chiriac C."/>
            <person name="Salcher M."/>
            <person name="Ghai R."/>
            <person name="Kavagutti S V."/>
        </authorList>
    </citation>
    <scope>NUCLEOTIDE SEQUENCE</scope>
</reference>
<sequence length="181" mass="20563">MSFPFPHAKPNKLGYKPSDVDEFIAESREVFNSNRIDEIPNIREKEFTLEKGGYSVSAVDAALDKLEDTFAARRLQRVLDAGQLDDLLDRLNELKVLLVGRVERPARKRFSTTGYIFRGYSRKEVDVFVAQVNTHLDGGAKMSVDAVRKVLFTPKRGGYVESQVDLFIDKVIELIQIEKVL</sequence>
<proteinExistence type="predicted"/>
<dbReference type="AlphaFoldDB" id="A0A6J6BFB3"/>
<dbReference type="NCBIfam" id="TIGR03544">
    <property type="entry name" value="DivI1A_domain"/>
    <property type="match status" value="3"/>
</dbReference>